<evidence type="ECO:0008006" key="3">
    <source>
        <dbReference type="Google" id="ProtNLM"/>
    </source>
</evidence>
<sequence length="53" mass="6374">MLSTVRNVIQRQVKRSRDRRAYEMLLMSEDRLFADIGVSRDEVARCIRNSRYL</sequence>
<proteinExistence type="predicted"/>
<gene>
    <name evidence="1" type="ORF">ON753_25630</name>
</gene>
<reference evidence="1 2" key="1">
    <citation type="journal article" date="2016" name="Int. J. Syst. Evol. Microbiol.">
        <title>Labrenzia salina sp. nov., isolated from the rhizosphere of the halophyte Arthrocnemum macrostachyum.</title>
        <authorList>
            <person name="Camacho M."/>
            <person name="Redondo-Gomez S."/>
            <person name="Rodriguez-Llorente I."/>
            <person name="Rohde M."/>
            <person name="Sproer C."/>
            <person name="Schumann P."/>
            <person name="Klenk H.P."/>
            <person name="Montero-Calasanz M.D.C."/>
        </authorList>
    </citation>
    <scope>NUCLEOTIDE SEQUENCE [LARGE SCALE GENOMIC DNA]</scope>
    <source>
        <strain evidence="1 2">DSM 29163</strain>
    </source>
</reference>
<evidence type="ECO:0000313" key="2">
    <source>
        <dbReference type="Proteomes" id="UP001300261"/>
    </source>
</evidence>
<comment type="caution">
    <text evidence="1">The sequence shown here is derived from an EMBL/GenBank/DDBJ whole genome shotgun (WGS) entry which is preliminary data.</text>
</comment>
<dbReference type="RefSeq" id="WP_265966831.1">
    <property type="nucleotide sequence ID" value="NZ_JAPEVI010000003.1"/>
</dbReference>
<keyword evidence="2" id="KW-1185">Reference proteome</keyword>
<organism evidence="1 2">
    <name type="scientific">Roseibium salinum</name>
    <dbReference type="NCBI Taxonomy" id="1604349"/>
    <lineage>
        <taxon>Bacteria</taxon>
        <taxon>Pseudomonadati</taxon>
        <taxon>Pseudomonadota</taxon>
        <taxon>Alphaproteobacteria</taxon>
        <taxon>Hyphomicrobiales</taxon>
        <taxon>Stappiaceae</taxon>
        <taxon>Roseibium</taxon>
    </lineage>
</organism>
<evidence type="ECO:0000313" key="1">
    <source>
        <dbReference type="EMBL" id="MCX2725699.1"/>
    </source>
</evidence>
<accession>A0ABT3R992</accession>
<dbReference type="EMBL" id="JAPEVI010000003">
    <property type="protein sequence ID" value="MCX2725699.1"/>
    <property type="molecule type" value="Genomic_DNA"/>
</dbReference>
<name>A0ABT3R992_9HYPH</name>
<protein>
    <recommendedName>
        <fullName evidence="3">DUF1127 domain-containing protein</fullName>
    </recommendedName>
</protein>
<dbReference type="Proteomes" id="UP001300261">
    <property type="component" value="Unassembled WGS sequence"/>
</dbReference>